<dbReference type="EMBL" id="LUFC02000510">
    <property type="protein sequence ID" value="KAF4496709.1"/>
    <property type="molecule type" value="Genomic_DNA"/>
</dbReference>
<gene>
    <name evidence="2" type="ORF">FAGAP_7133</name>
</gene>
<evidence type="ECO:0000313" key="2">
    <source>
        <dbReference type="EMBL" id="KAF4496709.1"/>
    </source>
</evidence>
<proteinExistence type="predicted"/>
<evidence type="ECO:0000313" key="3">
    <source>
        <dbReference type="Proteomes" id="UP000737391"/>
    </source>
</evidence>
<dbReference type="AlphaFoldDB" id="A0A9P5B795"/>
<dbReference type="OrthoDB" id="5105388at2759"/>
<comment type="caution">
    <text evidence="2">The sequence shown here is derived from an EMBL/GenBank/DDBJ whole genome shotgun (WGS) entry which is preliminary data.</text>
</comment>
<name>A0A9P5B795_9HYPO</name>
<sequence>MANDEAISVPPIQSPPPSSFIHPSKSSDEDGVPARKPPDDKTTIISSDIQSEDETSGLGTAMPTDKSIPAISPSLEHRTRMDSVLEWVQNVEYPEDSMSEGVPIYFQPLSPATRLLSRLHEALGHEPMRISDKNSTTTVSSSDENISAKKQKINELFTEDVNVIGMSTLKGATNRFGPRRACLIHGIIFGKVGLLIRMRNLRAERDWK</sequence>
<feature type="compositionally biased region" description="Basic and acidic residues" evidence="1">
    <location>
        <begin position="25"/>
        <end position="42"/>
    </location>
</feature>
<keyword evidence="3" id="KW-1185">Reference proteome</keyword>
<accession>A0A9P5B795</accession>
<evidence type="ECO:0000256" key="1">
    <source>
        <dbReference type="SAM" id="MobiDB-lite"/>
    </source>
</evidence>
<feature type="region of interest" description="Disordered" evidence="1">
    <location>
        <begin position="1"/>
        <end position="70"/>
    </location>
</feature>
<reference evidence="2" key="1">
    <citation type="submission" date="2020-01" db="EMBL/GenBank/DDBJ databases">
        <title>Identification and distribution of gene clusters putatively required for synthesis of sphingolipid metabolism inhibitors in phylogenetically diverse species of the filamentous fungus Fusarium.</title>
        <authorList>
            <person name="Kim H.-S."/>
            <person name="Busman M."/>
            <person name="Brown D.W."/>
            <person name="Divon H."/>
            <person name="Uhlig S."/>
            <person name="Proctor R.H."/>
        </authorList>
    </citation>
    <scope>NUCLEOTIDE SEQUENCE</scope>
    <source>
        <strain evidence="2">NRRL 31653</strain>
    </source>
</reference>
<organism evidence="2 3">
    <name type="scientific">Fusarium agapanthi</name>
    <dbReference type="NCBI Taxonomy" id="1803897"/>
    <lineage>
        <taxon>Eukaryota</taxon>
        <taxon>Fungi</taxon>
        <taxon>Dikarya</taxon>
        <taxon>Ascomycota</taxon>
        <taxon>Pezizomycotina</taxon>
        <taxon>Sordariomycetes</taxon>
        <taxon>Hypocreomycetidae</taxon>
        <taxon>Hypocreales</taxon>
        <taxon>Nectriaceae</taxon>
        <taxon>Fusarium</taxon>
        <taxon>Fusarium fujikuroi species complex</taxon>
    </lineage>
</organism>
<protein>
    <submittedName>
        <fullName evidence="2">Uncharacterized protein</fullName>
    </submittedName>
</protein>
<dbReference type="Proteomes" id="UP000737391">
    <property type="component" value="Unassembled WGS sequence"/>
</dbReference>